<keyword evidence="2" id="KW-1185">Reference proteome</keyword>
<dbReference type="AlphaFoldDB" id="A0A4R0P0A4"/>
<evidence type="ECO:0000313" key="2">
    <source>
        <dbReference type="Proteomes" id="UP000291485"/>
    </source>
</evidence>
<reference evidence="1 2" key="1">
    <citation type="submission" date="2019-02" db="EMBL/GenBank/DDBJ databases">
        <title>Pedobacter sp. RP-3-11 sp. nov., isolated from Arctic soil.</title>
        <authorList>
            <person name="Dahal R.H."/>
        </authorList>
    </citation>
    <scope>NUCLEOTIDE SEQUENCE [LARGE SCALE GENOMIC DNA]</scope>
    <source>
        <strain evidence="1 2">RP-3-11</strain>
    </source>
</reference>
<dbReference type="Proteomes" id="UP000291485">
    <property type="component" value="Unassembled WGS sequence"/>
</dbReference>
<protein>
    <submittedName>
        <fullName evidence="1">Uncharacterized protein</fullName>
    </submittedName>
</protein>
<dbReference type="EMBL" id="SJSN01000008">
    <property type="protein sequence ID" value="TCD08601.1"/>
    <property type="molecule type" value="Genomic_DNA"/>
</dbReference>
<dbReference type="RefSeq" id="WP_131559094.1">
    <property type="nucleotide sequence ID" value="NZ_SJSN01000008.1"/>
</dbReference>
<gene>
    <name evidence="1" type="ORF">EZ449_12235</name>
</gene>
<accession>A0A4R0P0A4</accession>
<proteinExistence type="predicted"/>
<name>A0A4R0P0A4_9SPHI</name>
<comment type="caution">
    <text evidence="1">The sequence shown here is derived from an EMBL/GenBank/DDBJ whole genome shotgun (WGS) entry which is preliminary data.</text>
</comment>
<sequence length="117" mass="13562">MPILECLFSSDSNEVVQKVSERTAYYIGTTKAYRIDIFKTIKGSYDARSKFVDGQSVRTNYTKLSEQAMSKDNIVRKVLTKLIEQDDKIFLGKENELNKYLIELIFNQNVCKHIQVL</sequence>
<dbReference type="OrthoDB" id="1260832at2"/>
<evidence type="ECO:0000313" key="1">
    <source>
        <dbReference type="EMBL" id="TCD08601.1"/>
    </source>
</evidence>
<organism evidence="1 2">
    <name type="scientific">Pedobacter frigidisoli</name>
    <dbReference type="NCBI Taxonomy" id="2530455"/>
    <lineage>
        <taxon>Bacteria</taxon>
        <taxon>Pseudomonadati</taxon>
        <taxon>Bacteroidota</taxon>
        <taxon>Sphingobacteriia</taxon>
        <taxon>Sphingobacteriales</taxon>
        <taxon>Sphingobacteriaceae</taxon>
        <taxon>Pedobacter</taxon>
    </lineage>
</organism>